<gene>
    <name evidence="1" type="ORF">D1632_18085</name>
</gene>
<dbReference type="SUPFAM" id="SSF117074">
    <property type="entry name" value="Hypothetical protein PA1324"/>
    <property type="match status" value="1"/>
</dbReference>
<dbReference type="Proteomes" id="UP000267524">
    <property type="component" value="Unassembled WGS sequence"/>
</dbReference>
<organism evidence="1 2">
    <name type="scientific">Chryseobacterium nematophagum</name>
    <dbReference type="NCBI Taxonomy" id="2305228"/>
    <lineage>
        <taxon>Bacteria</taxon>
        <taxon>Pseudomonadati</taxon>
        <taxon>Bacteroidota</taxon>
        <taxon>Flavobacteriia</taxon>
        <taxon>Flavobacteriales</taxon>
        <taxon>Weeksellaceae</taxon>
        <taxon>Chryseobacterium group</taxon>
        <taxon>Chryseobacterium</taxon>
    </lineage>
</organism>
<evidence type="ECO:0000313" key="1">
    <source>
        <dbReference type="EMBL" id="RMZ58195.1"/>
    </source>
</evidence>
<name>A0A3M7L864_9FLAO</name>
<dbReference type="EMBL" id="QWIV01000015">
    <property type="protein sequence ID" value="RMZ58195.1"/>
    <property type="molecule type" value="Genomic_DNA"/>
</dbReference>
<comment type="caution">
    <text evidence="1">The sequence shown here is derived from an EMBL/GenBank/DDBJ whole genome shotgun (WGS) entry which is preliminary data.</text>
</comment>
<keyword evidence="2" id="KW-1185">Reference proteome</keyword>
<reference evidence="1 2" key="1">
    <citation type="submission" date="2018-08" db="EMBL/GenBank/DDBJ databases">
        <title>Chryseobacterium nematophagum: a novel matrix digesting pathogen of nematodes.</title>
        <authorList>
            <person name="Page A."/>
            <person name="Roberts M."/>
            <person name="Felix M.-A."/>
            <person name="Weir W."/>
        </authorList>
    </citation>
    <scope>NUCLEOTIDE SEQUENCE [LARGE SCALE GENOMIC DNA]</scope>
    <source>
        <strain evidence="1 2">JUb275</strain>
    </source>
</reference>
<dbReference type="AlphaFoldDB" id="A0A3M7L864"/>
<protein>
    <submittedName>
        <fullName evidence="1">Uncharacterized protein</fullName>
    </submittedName>
</protein>
<accession>A0A3M7L864</accession>
<dbReference type="RefSeq" id="WP_122548634.1">
    <property type="nucleotide sequence ID" value="NZ_QWIV01000015.1"/>
</dbReference>
<proteinExistence type="predicted"/>
<sequence>MIKIWASYFILFFPVILFSQKYTIKKDSLQPGTSTSISFTLENITSDVKIYDIFITASSPDIFPILNKNELELSPQEKTAYIIPLRISAEAAEGIYSVTLKGIEKNKKEGFTKTSQIVISAHRKITLTSIDSPEFIKAGEIITASFLLKNNGNVNESLILESKNGYLEEDPVQTLSPGESKMILVNKITDPNLGKNEYQNINLSVYSIDNPNEIQSVYTSTKVISIKPSEDDVYHRLPVVTSLSYIGMKDKGSFKDGFQGEIYGKGSLDKNNKSLIEFRATSKNPVEFNSFTQYEEYFINFKHDNIYFHLGDKNYSASFLTEFARYGRGAELRYDLKKMSFGGFYNHPRFFKDIKDEFNVYSKYLLGNQSEISVGYLYKIPRLKEDSFSFTNMRLDSNAHLPYLTGKFNISKNIEVSGEVSYSKTNKTNGTGYMAQTFLKFEKINANLTYIKTSPEFAGYFSNTRTFNGNIQYRITNNINIFTNYIQDIKNFQRDTLYLAAPYRKSFQYGVQYKYMSNGSLMIYNGFQKYQDRLEPKQFDYYENFFRIAVNQQIGIFQLNIEAQFGKTENYLSLFKGASNFYTANLGFEKFKTSFNLYASYANTSRYQMQRDKQLYYGARILSRISDKTNFSLFYQNNYIPEEYYNDRNLFEVLFHQQLFPKHSLDISGRYTLQHGQIGNKDFIFSLRYTLQLNAPTQKIAEYTSLSGNIQNLGVKKTEGIKLKLGDYLSITDKNGNYVFKNIIPGDYLLEIDRSTVEINAITNISLPTSIILTNKENIFNLGLTLAANIQGNIKLSEEGKSSTKVYSEIEKKKEKSIIIEVTNGEETYRKIAYINNPFDFTYLRPGEWKVKVYRNGLDKRYKIVMSTFQFTLTPSQTQNVTIHLVKQQNEIKYQQGDIQIKYSENKRRK</sequence>
<evidence type="ECO:0000313" key="2">
    <source>
        <dbReference type="Proteomes" id="UP000267524"/>
    </source>
</evidence>